<dbReference type="Proteomes" id="UP000509346">
    <property type="component" value="Chromosome"/>
</dbReference>
<organism evidence="2 3">
    <name type="scientific">Halosimplex pelagicum</name>
    <dbReference type="NCBI Taxonomy" id="869886"/>
    <lineage>
        <taxon>Archaea</taxon>
        <taxon>Methanobacteriati</taxon>
        <taxon>Methanobacteriota</taxon>
        <taxon>Stenosarchaea group</taxon>
        <taxon>Halobacteria</taxon>
        <taxon>Halobacteriales</taxon>
        <taxon>Haloarculaceae</taxon>
        <taxon>Halosimplex</taxon>
    </lineage>
</organism>
<dbReference type="EMBL" id="CP058909">
    <property type="protein sequence ID" value="QLH83639.1"/>
    <property type="molecule type" value="Genomic_DNA"/>
</dbReference>
<feature type="compositionally biased region" description="Low complexity" evidence="1">
    <location>
        <begin position="70"/>
        <end position="79"/>
    </location>
</feature>
<proteinExistence type="predicted"/>
<evidence type="ECO:0000313" key="2">
    <source>
        <dbReference type="EMBL" id="QLH83639.1"/>
    </source>
</evidence>
<evidence type="ECO:0000313" key="3">
    <source>
        <dbReference type="Proteomes" id="UP000509346"/>
    </source>
</evidence>
<dbReference type="KEGG" id="hpel:HZS54_19270"/>
<gene>
    <name evidence="2" type="ORF">HZS54_19270</name>
</gene>
<sequence>MVVDPSDRRRHDSTAIAALKRRFTGSGRKARCDSELVRGATAAGTELSWRLGGVREVNRLFDAGFGNGPRGSPASSRPPVDGAAVGAPIVAPSEHVPVEFVPTGGR</sequence>
<keyword evidence="3" id="KW-1185">Reference proteome</keyword>
<name>A0A7D5PG98_9EURY</name>
<protein>
    <submittedName>
        <fullName evidence="2">Uncharacterized protein</fullName>
    </submittedName>
</protein>
<dbReference type="RefSeq" id="WP_179918681.1">
    <property type="nucleotide sequence ID" value="NZ_CP058909.1"/>
</dbReference>
<accession>A0A7D5PG98</accession>
<evidence type="ECO:0000256" key="1">
    <source>
        <dbReference type="SAM" id="MobiDB-lite"/>
    </source>
</evidence>
<dbReference type="GeneID" id="56084777"/>
<reference evidence="2 3" key="1">
    <citation type="submission" date="2020-07" db="EMBL/GenBank/DDBJ databases">
        <title>Halosimplex litoreum sp. nov. and Halosimplex rubrum sp. nov., isolated from different salt environments.</title>
        <authorList>
            <person name="Cui H."/>
        </authorList>
    </citation>
    <scope>NUCLEOTIDE SEQUENCE [LARGE SCALE GENOMIC DNA]</scope>
    <source>
        <strain evidence="2 3">R2</strain>
    </source>
</reference>
<dbReference type="AlphaFoldDB" id="A0A7D5PG98"/>
<feature type="region of interest" description="Disordered" evidence="1">
    <location>
        <begin position="65"/>
        <end position="85"/>
    </location>
</feature>